<dbReference type="PROSITE" id="PS51352">
    <property type="entry name" value="THIOREDOXIN_2"/>
    <property type="match status" value="1"/>
</dbReference>
<dbReference type="GO" id="GO:0003677">
    <property type="term" value="F:DNA binding"/>
    <property type="evidence" value="ECO:0007669"/>
    <property type="project" value="UniProtKB-KW"/>
</dbReference>
<evidence type="ECO:0000256" key="3">
    <source>
        <dbReference type="ARBA" id="ARBA00023163"/>
    </source>
</evidence>
<dbReference type="OrthoDB" id="9792527at2"/>
<evidence type="ECO:0000256" key="1">
    <source>
        <dbReference type="ARBA" id="ARBA00023015"/>
    </source>
</evidence>
<dbReference type="Gene3D" id="3.40.30.10">
    <property type="entry name" value="Glutaredoxin"/>
    <property type="match status" value="1"/>
</dbReference>
<evidence type="ECO:0000256" key="2">
    <source>
        <dbReference type="ARBA" id="ARBA00023125"/>
    </source>
</evidence>
<dbReference type="SUPFAM" id="SSF46785">
    <property type="entry name" value="Winged helix' DNA-binding domain"/>
    <property type="match status" value="1"/>
</dbReference>
<keyword evidence="3" id="KW-0804">Transcription</keyword>
<protein>
    <submittedName>
        <fullName evidence="6">Putative transcriptional regulator, HxlR family protein</fullName>
    </submittedName>
</protein>
<gene>
    <name evidence="6" type="ORF">EHYA_02657</name>
</gene>
<dbReference type="InterPro" id="IPR000866">
    <property type="entry name" value="AhpC/TSA"/>
</dbReference>
<dbReference type="Pfam" id="PF00578">
    <property type="entry name" value="AhpC-TSA"/>
    <property type="match status" value="1"/>
</dbReference>
<name>A0A401YK72_9ACTN</name>
<dbReference type="PROSITE" id="PS51118">
    <property type="entry name" value="HTH_HXLR"/>
    <property type="match status" value="1"/>
</dbReference>
<dbReference type="Gene3D" id="1.10.10.10">
    <property type="entry name" value="Winged helix-like DNA-binding domain superfamily/Winged helix DNA-binding domain"/>
    <property type="match status" value="1"/>
</dbReference>
<evidence type="ECO:0000259" key="5">
    <source>
        <dbReference type="PROSITE" id="PS51352"/>
    </source>
</evidence>
<proteinExistence type="predicted"/>
<keyword evidence="2" id="KW-0238">DNA-binding</keyword>
<dbReference type="PANTHER" id="PTHR33204">
    <property type="entry name" value="TRANSCRIPTIONAL REGULATOR, MARR FAMILY"/>
    <property type="match status" value="1"/>
</dbReference>
<feature type="domain" description="HTH hxlR-type" evidence="4">
    <location>
        <begin position="11"/>
        <end position="108"/>
    </location>
</feature>
<organism evidence="6 7">
    <name type="scientific">Embleya hyalina</name>
    <dbReference type="NCBI Taxonomy" id="516124"/>
    <lineage>
        <taxon>Bacteria</taxon>
        <taxon>Bacillati</taxon>
        <taxon>Actinomycetota</taxon>
        <taxon>Actinomycetes</taxon>
        <taxon>Kitasatosporales</taxon>
        <taxon>Streptomycetaceae</taxon>
        <taxon>Embleya</taxon>
    </lineage>
</organism>
<dbReference type="PANTHER" id="PTHR33204:SF18">
    <property type="entry name" value="TRANSCRIPTIONAL REGULATORY PROTEIN"/>
    <property type="match status" value="1"/>
</dbReference>
<dbReference type="Proteomes" id="UP000286931">
    <property type="component" value="Unassembled WGS sequence"/>
</dbReference>
<dbReference type="GO" id="GO:0016491">
    <property type="term" value="F:oxidoreductase activity"/>
    <property type="evidence" value="ECO:0007669"/>
    <property type="project" value="InterPro"/>
</dbReference>
<dbReference type="Pfam" id="PF01638">
    <property type="entry name" value="HxlR"/>
    <property type="match status" value="1"/>
</dbReference>
<dbReference type="AlphaFoldDB" id="A0A401YK72"/>
<keyword evidence="1" id="KW-0805">Transcription regulation</keyword>
<comment type="caution">
    <text evidence="6">The sequence shown here is derived from an EMBL/GenBank/DDBJ whole genome shotgun (WGS) entry which is preliminary data.</text>
</comment>
<dbReference type="SUPFAM" id="SSF52833">
    <property type="entry name" value="Thioredoxin-like"/>
    <property type="match status" value="1"/>
</dbReference>
<accession>A0A401YK72</accession>
<evidence type="ECO:0000259" key="4">
    <source>
        <dbReference type="PROSITE" id="PS51118"/>
    </source>
</evidence>
<sequence>MRYTDLADADCAITQALGVVGDWWTLLLVRDVAAGVHQFGALHEQVGISRKVLAQRLKALVEHGVLEKRLYHPHPPRYEYHLTDAGRGLLPVLVALQNWGTRFVLGDGTLTATGEADSAEARQAHALVGTRLPALTLRPAAETASATTERVDPIADTPWTVLYCFPGAYAPGVQGHPPGWDEIPGAPGCTLESATYRDRRTEFTARGATVLGVSTQRPDQLAAFAAHANIPFPLLSDADLELAAALRLPTFRAAGVDRLKRLTLLLDDTRTVRGVLYPLPDPAGSVADALALIDARTRPTSAVGRETPAPPRG</sequence>
<evidence type="ECO:0000313" key="6">
    <source>
        <dbReference type="EMBL" id="GCD94988.1"/>
    </source>
</evidence>
<evidence type="ECO:0000313" key="7">
    <source>
        <dbReference type="Proteomes" id="UP000286931"/>
    </source>
</evidence>
<dbReference type="InterPro" id="IPR002577">
    <property type="entry name" value="HTH_HxlR"/>
</dbReference>
<keyword evidence="7" id="KW-1185">Reference proteome</keyword>
<dbReference type="InterPro" id="IPR013766">
    <property type="entry name" value="Thioredoxin_domain"/>
</dbReference>
<dbReference type="InterPro" id="IPR036390">
    <property type="entry name" value="WH_DNA-bd_sf"/>
</dbReference>
<reference evidence="6 7" key="1">
    <citation type="submission" date="2018-12" db="EMBL/GenBank/DDBJ databases">
        <title>Draft genome sequence of Embleya hyalina NBRC 13850T.</title>
        <authorList>
            <person name="Komaki H."/>
            <person name="Hosoyama A."/>
            <person name="Kimura A."/>
            <person name="Ichikawa N."/>
            <person name="Tamura T."/>
        </authorList>
    </citation>
    <scope>NUCLEOTIDE SEQUENCE [LARGE SCALE GENOMIC DNA]</scope>
    <source>
        <strain evidence="6 7">NBRC 13850</strain>
    </source>
</reference>
<dbReference type="RefSeq" id="WP_126637095.1">
    <property type="nucleotide sequence ID" value="NZ_BIFH01000016.1"/>
</dbReference>
<dbReference type="EMBL" id="BIFH01000016">
    <property type="protein sequence ID" value="GCD94988.1"/>
    <property type="molecule type" value="Genomic_DNA"/>
</dbReference>
<dbReference type="InterPro" id="IPR036249">
    <property type="entry name" value="Thioredoxin-like_sf"/>
</dbReference>
<feature type="domain" description="Thioredoxin" evidence="5">
    <location>
        <begin position="126"/>
        <end position="298"/>
    </location>
</feature>
<dbReference type="CDD" id="cd03017">
    <property type="entry name" value="PRX_BCP"/>
    <property type="match status" value="1"/>
</dbReference>
<dbReference type="GO" id="GO:0016209">
    <property type="term" value="F:antioxidant activity"/>
    <property type="evidence" value="ECO:0007669"/>
    <property type="project" value="InterPro"/>
</dbReference>
<dbReference type="InterPro" id="IPR036388">
    <property type="entry name" value="WH-like_DNA-bd_sf"/>
</dbReference>